<organism evidence="2 3">
    <name type="scientific">Durusdinium trenchii</name>
    <dbReference type="NCBI Taxonomy" id="1381693"/>
    <lineage>
        <taxon>Eukaryota</taxon>
        <taxon>Sar</taxon>
        <taxon>Alveolata</taxon>
        <taxon>Dinophyceae</taxon>
        <taxon>Suessiales</taxon>
        <taxon>Symbiodiniaceae</taxon>
        <taxon>Durusdinium</taxon>
    </lineage>
</organism>
<feature type="region of interest" description="Disordered" evidence="1">
    <location>
        <begin position="1"/>
        <end position="28"/>
    </location>
</feature>
<gene>
    <name evidence="2" type="ORF">CCMP2556_LOCUS37644</name>
</gene>
<protein>
    <submittedName>
        <fullName evidence="2">Uncharacterized protein</fullName>
    </submittedName>
</protein>
<accession>A0ABP0PK70</accession>
<evidence type="ECO:0000256" key="1">
    <source>
        <dbReference type="SAM" id="MobiDB-lite"/>
    </source>
</evidence>
<evidence type="ECO:0000313" key="2">
    <source>
        <dbReference type="EMBL" id="CAK9076421.1"/>
    </source>
</evidence>
<reference evidence="2 3" key="1">
    <citation type="submission" date="2024-02" db="EMBL/GenBank/DDBJ databases">
        <authorList>
            <person name="Chen Y."/>
            <person name="Shah S."/>
            <person name="Dougan E. K."/>
            <person name="Thang M."/>
            <person name="Chan C."/>
        </authorList>
    </citation>
    <scope>NUCLEOTIDE SEQUENCE [LARGE SCALE GENOMIC DNA]</scope>
</reference>
<dbReference type="EMBL" id="CAXAMN010023273">
    <property type="protein sequence ID" value="CAK9076421.1"/>
    <property type="molecule type" value="Genomic_DNA"/>
</dbReference>
<evidence type="ECO:0000313" key="3">
    <source>
        <dbReference type="Proteomes" id="UP001642484"/>
    </source>
</evidence>
<feature type="compositionally biased region" description="Basic and acidic residues" evidence="1">
    <location>
        <begin position="1"/>
        <end position="14"/>
    </location>
</feature>
<keyword evidence="3" id="KW-1185">Reference proteome</keyword>
<dbReference type="Proteomes" id="UP001642484">
    <property type="component" value="Unassembled WGS sequence"/>
</dbReference>
<sequence>MEGRHPEQLEESVHLTRSQPGCHDPAIHTHGHEQLTASVQELLPDLAAYGVLKDRDAALFVEYDGHPHHERQRGVRRDLRKSAALLRVASNSSVVVRVGHTMSNPQTPLNPQVIYVAVPTWQRDEDPSLTQVLSVLCRELHEQLGRRWAPAVSLRLLQQPANNRLCPRAAAFAEARHRASELQRGGATTAGTQTETLAKLYKSWSR</sequence>
<proteinExistence type="predicted"/>
<comment type="caution">
    <text evidence="2">The sequence shown here is derived from an EMBL/GenBank/DDBJ whole genome shotgun (WGS) entry which is preliminary data.</text>
</comment>
<name>A0ABP0PK70_9DINO</name>